<dbReference type="InterPro" id="IPR054566">
    <property type="entry name" value="ManC/GMP-like_b-helix"/>
</dbReference>
<dbReference type="Pfam" id="PF00483">
    <property type="entry name" value="NTP_transferase"/>
    <property type="match status" value="1"/>
</dbReference>
<dbReference type="Gene3D" id="2.60.120.10">
    <property type="entry name" value="Jelly Rolls"/>
    <property type="match status" value="1"/>
</dbReference>
<comment type="catalytic activity">
    <reaction evidence="8">
        <text>alpha-D-mannose 1-phosphate + GTP + H(+) = GDP-alpha-D-mannose + diphosphate</text>
        <dbReference type="Rhea" id="RHEA:15229"/>
        <dbReference type="ChEBI" id="CHEBI:15378"/>
        <dbReference type="ChEBI" id="CHEBI:33019"/>
        <dbReference type="ChEBI" id="CHEBI:37565"/>
        <dbReference type="ChEBI" id="CHEBI:57527"/>
        <dbReference type="ChEBI" id="CHEBI:58409"/>
        <dbReference type="EC" id="2.7.7.13"/>
    </reaction>
</comment>
<dbReference type="InterPro" id="IPR051161">
    <property type="entry name" value="Mannose-6P_isomerase_type2"/>
</dbReference>
<name>A0ABT1TCD4_9GAMM</name>
<dbReference type="GO" id="GO:0004476">
    <property type="term" value="F:mannose-6-phosphate isomerase activity"/>
    <property type="evidence" value="ECO:0007669"/>
    <property type="project" value="UniProtKB-EC"/>
</dbReference>
<keyword evidence="5 13" id="KW-0548">Nucleotidyltransferase</keyword>
<dbReference type="GO" id="GO:0004475">
    <property type="term" value="F:mannose-1-phosphate guanylyltransferase (GTP) activity"/>
    <property type="evidence" value="ECO:0007669"/>
    <property type="project" value="UniProtKB-EC"/>
</dbReference>
<organism evidence="13 14">
    <name type="scientific">Methylomonas subterranea</name>
    <dbReference type="NCBI Taxonomy" id="2952225"/>
    <lineage>
        <taxon>Bacteria</taxon>
        <taxon>Pseudomonadati</taxon>
        <taxon>Pseudomonadota</taxon>
        <taxon>Gammaproteobacteria</taxon>
        <taxon>Methylococcales</taxon>
        <taxon>Methylococcaceae</taxon>
        <taxon>Methylomonas</taxon>
    </lineage>
</organism>
<protein>
    <recommendedName>
        <fullName evidence="3">mannose-1-phosphate guanylyltransferase</fullName>
        <ecNumber evidence="3">2.7.7.13</ecNumber>
    </recommendedName>
</protein>
<accession>A0ABT1TCD4</accession>
<evidence type="ECO:0000259" key="10">
    <source>
        <dbReference type="Pfam" id="PF00483"/>
    </source>
</evidence>
<evidence type="ECO:0000256" key="8">
    <source>
        <dbReference type="ARBA" id="ARBA00047343"/>
    </source>
</evidence>
<dbReference type="InterPro" id="IPR005835">
    <property type="entry name" value="NTP_transferase_dom"/>
</dbReference>
<dbReference type="Gene3D" id="3.90.550.10">
    <property type="entry name" value="Spore Coat Polysaccharide Biosynthesis Protein SpsA, Chain A"/>
    <property type="match status" value="1"/>
</dbReference>
<keyword evidence="7" id="KW-0342">GTP-binding</keyword>
<proteinExistence type="inferred from homology"/>
<feature type="domain" description="MannoseP isomerase/GMP-like beta-helix" evidence="12">
    <location>
        <begin position="289"/>
        <end position="343"/>
    </location>
</feature>
<dbReference type="EC" id="2.7.7.13" evidence="3"/>
<dbReference type="SUPFAM" id="SSF51182">
    <property type="entry name" value="RmlC-like cupins"/>
    <property type="match status" value="1"/>
</dbReference>
<keyword evidence="13" id="KW-0413">Isomerase</keyword>
<comment type="similarity">
    <text evidence="2 9">Belongs to the mannose-6-phosphate isomerase type 2 family.</text>
</comment>
<dbReference type="Pfam" id="PF22640">
    <property type="entry name" value="ManC_GMP_beta-helix"/>
    <property type="match status" value="1"/>
</dbReference>
<dbReference type="Pfam" id="PF01050">
    <property type="entry name" value="MannoseP_isomer"/>
    <property type="match status" value="1"/>
</dbReference>
<sequence length="466" mass="50811">MIPVILSGGSGTRLWPLSRGQYPKQFLPLVSGKTMIQETLLRLSGVAGLQPPIAVCNEDHRFMMAEQLWEIGSKPAAIILEPVGKNTAPAVAMAALSAASADDVLLILPADHVIADTSSFHLAIAKAEQLAKQDLLVTFGIVANAPETGYGYIKAGAEQIGEGFKVAAFVEKPDVETAQSYLDSGDYFWNSGMFAFKAGVFLAELEKFNPQMLQVCREALAAAKTDLDFTRLDKQIFSTCPADSIDYAVMEKTDKAAVIPLNAGWNDVGSWSALWDVTGKDQAGNAIKGDVLTIDTSNSYVHSSSKLVAVIGVQDLVVVETDDAVMVASKDRVQDVKAIVDQLKALKRDEAHVHRKVYRPWGHYDLVDTGDRHHTKRIVVKPGAKLSVQKHHHRAEHWVVVKGTAWVTKDGQEVLVTENESIYIPVGVVHSLENPGVIPLEMVEVQSGSYLGEDDIVRYQDNYGRI</sequence>
<dbReference type="PANTHER" id="PTHR46390">
    <property type="entry name" value="MANNOSE-1-PHOSPHATE GUANYLYLTRANSFERASE"/>
    <property type="match status" value="1"/>
</dbReference>
<dbReference type="InterPro" id="IPR001538">
    <property type="entry name" value="Man6P_isomerase-2_C"/>
</dbReference>
<dbReference type="EMBL" id="JANIBJ010000004">
    <property type="protein sequence ID" value="MCQ8103115.1"/>
    <property type="molecule type" value="Genomic_DNA"/>
</dbReference>
<feature type="domain" description="Nucleotidyl transferase" evidence="10">
    <location>
        <begin position="3"/>
        <end position="281"/>
    </location>
</feature>
<evidence type="ECO:0000259" key="11">
    <source>
        <dbReference type="Pfam" id="PF01050"/>
    </source>
</evidence>
<reference evidence="13 14" key="1">
    <citation type="submission" date="2022-07" db="EMBL/GenBank/DDBJ databases">
        <title>Methylomonas rivi sp. nov., Methylomonas rosea sp. nov., Methylomonas aureus sp. nov. and Methylomonas subterranea sp. nov., four novel methanotrophs isolated from a freshwater creek and the deep terrestrial subsurface.</title>
        <authorList>
            <person name="Abin C."/>
            <person name="Sankaranarayanan K."/>
            <person name="Garner C."/>
            <person name="Sindelar R."/>
            <person name="Kotary K."/>
            <person name="Garner R."/>
            <person name="Barclay S."/>
            <person name="Lawson P."/>
            <person name="Krumholz L."/>
        </authorList>
    </citation>
    <scope>NUCLEOTIDE SEQUENCE [LARGE SCALE GENOMIC DNA]</scope>
    <source>
        <strain evidence="13 14">SURF-2</strain>
    </source>
</reference>
<evidence type="ECO:0000313" key="14">
    <source>
        <dbReference type="Proteomes" id="UP001524499"/>
    </source>
</evidence>
<evidence type="ECO:0000259" key="12">
    <source>
        <dbReference type="Pfam" id="PF22640"/>
    </source>
</evidence>
<dbReference type="Proteomes" id="UP001524499">
    <property type="component" value="Unassembled WGS sequence"/>
</dbReference>
<evidence type="ECO:0000256" key="4">
    <source>
        <dbReference type="ARBA" id="ARBA00022679"/>
    </source>
</evidence>
<dbReference type="InterPro" id="IPR011051">
    <property type="entry name" value="RmlC_Cupin_sf"/>
</dbReference>
<gene>
    <name evidence="13" type="ORF">NP590_03255</name>
</gene>
<evidence type="ECO:0000256" key="1">
    <source>
        <dbReference type="ARBA" id="ARBA00004823"/>
    </source>
</evidence>
<evidence type="ECO:0000256" key="7">
    <source>
        <dbReference type="ARBA" id="ARBA00023134"/>
    </source>
</evidence>
<evidence type="ECO:0000256" key="5">
    <source>
        <dbReference type="ARBA" id="ARBA00022695"/>
    </source>
</evidence>
<comment type="pathway">
    <text evidence="1">Nucleotide-sugar biosynthesis; GDP-alpha-D-mannose biosynthesis; GDP-alpha-D-mannose from alpha-D-mannose 1-phosphate (GTP route): step 1/1.</text>
</comment>
<evidence type="ECO:0000256" key="9">
    <source>
        <dbReference type="RuleBase" id="RU004190"/>
    </source>
</evidence>
<evidence type="ECO:0000313" key="13">
    <source>
        <dbReference type="EMBL" id="MCQ8103115.1"/>
    </source>
</evidence>
<dbReference type="InterPro" id="IPR006375">
    <property type="entry name" value="Man1P_GuaTrfase/Man6P_Isoase"/>
</dbReference>
<evidence type="ECO:0000256" key="2">
    <source>
        <dbReference type="ARBA" id="ARBA00006115"/>
    </source>
</evidence>
<dbReference type="SUPFAM" id="SSF53448">
    <property type="entry name" value="Nucleotide-diphospho-sugar transferases"/>
    <property type="match status" value="1"/>
</dbReference>
<feature type="domain" description="Mannose-6-phosphate isomerase type II C-terminal" evidence="11">
    <location>
        <begin position="348"/>
        <end position="461"/>
    </location>
</feature>
<comment type="caution">
    <text evidence="13">The sequence shown here is derived from an EMBL/GenBank/DDBJ whole genome shotgun (WGS) entry which is preliminary data.</text>
</comment>
<evidence type="ECO:0000256" key="6">
    <source>
        <dbReference type="ARBA" id="ARBA00022741"/>
    </source>
</evidence>
<keyword evidence="6" id="KW-0547">Nucleotide-binding</keyword>
<dbReference type="InterPro" id="IPR014710">
    <property type="entry name" value="RmlC-like_jellyroll"/>
</dbReference>
<dbReference type="NCBIfam" id="TIGR01479">
    <property type="entry name" value="GMP_PMI"/>
    <property type="match status" value="1"/>
</dbReference>
<dbReference type="CDD" id="cd02509">
    <property type="entry name" value="GDP-M1P_Guanylyltransferase"/>
    <property type="match status" value="1"/>
</dbReference>
<evidence type="ECO:0000256" key="3">
    <source>
        <dbReference type="ARBA" id="ARBA00012387"/>
    </source>
</evidence>
<dbReference type="PANTHER" id="PTHR46390:SF1">
    <property type="entry name" value="MANNOSE-1-PHOSPHATE GUANYLYLTRANSFERASE"/>
    <property type="match status" value="1"/>
</dbReference>
<dbReference type="RefSeq" id="WP_256600785.1">
    <property type="nucleotide sequence ID" value="NZ_JANIBJ010000004.1"/>
</dbReference>
<keyword evidence="4 13" id="KW-0808">Transferase</keyword>
<dbReference type="InterPro" id="IPR029044">
    <property type="entry name" value="Nucleotide-diphossugar_trans"/>
</dbReference>
<dbReference type="InterPro" id="IPR049577">
    <property type="entry name" value="GMPP_N"/>
</dbReference>
<keyword evidence="14" id="KW-1185">Reference proteome</keyword>
<dbReference type="CDD" id="cd02213">
    <property type="entry name" value="cupin_PMI_typeII_C"/>
    <property type="match status" value="1"/>
</dbReference>